<dbReference type="STRING" id="1399968.CI15_27295"/>
<dbReference type="Gene3D" id="3.30.460.10">
    <property type="entry name" value="Beta Polymerase, domain 2"/>
    <property type="match status" value="1"/>
</dbReference>
<dbReference type="Proteomes" id="UP000075613">
    <property type="component" value="Unassembled WGS sequence"/>
</dbReference>
<sequence>MLMTDPMLAELWQKSRAALGAQFEQRAPSAVFLEGSIAEGFGNERSDVDFVAIVDNGIEPATMPYILFIDGRRVEVRLLSPARLRRELAQVREALGKGRRAVARLSWNLLERCQRFIGGLPIDNPALIGTLQAELGREALCEAVALWFEDFARQTGRYAVAMFALGEPDYARAWIRTAAFHAAKSHVARLGECYMSPKWLSLQLERAAVDAGRVDRLWNLLHAPREQGAASGLLAAGVALIREFGVNGVSLAADNVLIGPGKDTTTWQIGERVHVLRGGDVFALDDEAAQAWRAITFDTPCTDLASHDDAQAASRRRALIAEFSRLGLVSLRWKGSGEIHARQQATSTPVSRAPLISIDGARLAAGRASGAQLLPMPAGRFAEAGLEMVWANIGLENAREDAQGALQRGQWKVLEYALQRMMQTACMVTLGAHGVTPQSTMEEATLDAIRLLPLDATLIDGIRELEQCSIGSTRDAQRCVALADELAQRLRKLGGDPQFPASFDTASGWRGTIHAAYDWINLGAHLHARFPQTAHGGRGTAEEARDLLASSST</sequence>
<proteinExistence type="predicted"/>
<organism evidence="2 3">
    <name type="scientific">Paraburkholderia monticola</name>
    <dbReference type="NCBI Taxonomy" id="1399968"/>
    <lineage>
        <taxon>Bacteria</taxon>
        <taxon>Pseudomonadati</taxon>
        <taxon>Pseudomonadota</taxon>
        <taxon>Betaproteobacteria</taxon>
        <taxon>Burkholderiales</taxon>
        <taxon>Burkholderiaceae</taxon>
        <taxon>Paraburkholderia</taxon>
    </lineage>
</organism>
<evidence type="ECO:0000256" key="1">
    <source>
        <dbReference type="SAM" id="MobiDB-lite"/>
    </source>
</evidence>
<dbReference type="AlphaFoldDB" id="A0A149PGK2"/>
<evidence type="ECO:0000313" key="3">
    <source>
        <dbReference type="Proteomes" id="UP000075613"/>
    </source>
</evidence>
<keyword evidence="3" id="KW-1185">Reference proteome</keyword>
<dbReference type="EMBL" id="LRBG01000037">
    <property type="protein sequence ID" value="KXU84195.1"/>
    <property type="molecule type" value="Genomic_DNA"/>
</dbReference>
<dbReference type="InterPro" id="IPR043519">
    <property type="entry name" value="NT_sf"/>
</dbReference>
<name>A0A149PGK2_9BURK</name>
<dbReference type="RefSeq" id="WP_062133914.1">
    <property type="nucleotide sequence ID" value="NZ_LRBG01000037.1"/>
</dbReference>
<evidence type="ECO:0000313" key="2">
    <source>
        <dbReference type="EMBL" id="KXU84195.1"/>
    </source>
</evidence>
<protein>
    <submittedName>
        <fullName evidence="2">DNA polymerase III subunit beta</fullName>
    </submittedName>
</protein>
<feature type="region of interest" description="Disordered" evidence="1">
    <location>
        <begin position="533"/>
        <end position="553"/>
    </location>
</feature>
<dbReference type="CDD" id="cd05403">
    <property type="entry name" value="NT_KNTase_like"/>
    <property type="match status" value="1"/>
</dbReference>
<comment type="caution">
    <text evidence="2">The sequence shown here is derived from an EMBL/GenBank/DDBJ whole genome shotgun (WGS) entry which is preliminary data.</text>
</comment>
<reference evidence="2 3" key="1">
    <citation type="journal article" date="2015" name="Int. J. Syst. Evol. Microbiol.">
        <title>Burkholderia monticola sp. nov., isolated from mountain soil.</title>
        <authorList>
            <person name="Baek I."/>
            <person name="Seo B."/>
            <person name="Lee I."/>
            <person name="Yi H."/>
            <person name="Chun J."/>
        </authorList>
    </citation>
    <scope>NUCLEOTIDE SEQUENCE [LARGE SCALE GENOMIC DNA]</scope>
    <source>
        <strain evidence="2 3">JC2948</strain>
    </source>
</reference>
<dbReference type="SUPFAM" id="SSF81301">
    <property type="entry name" value="Nucleotidyltransferase"/>
    <property type="match status" value="1"/>
</dbReference>
<gene>
    <name evidence="2" type="ORF">CI15_27295</name>
</gene>
<dbReference type="OrthoDB" id="3671040at2"/>
<accession>A0A149PGK2</accession>